<proteinExistence type="predicted"/>
<dbReference type="AlphaFoldDB" id="A0A915DSM6"/>
<organism evidence="1 2">
    <name type="scientific">Ditylenchus dipsaci</name>
    <dbReference type="NCBI Taxonomy" id="166011"/>
    <lineage>
        <taxon>Eukaryota</taxon>
        <taxon>Metazoa</taxon>
        <taxon>Ecdysozoa</taxon>
        <taxon>Nematoda</taxon>
        <taxon>Chromadorea</taxon>
        <taxon>Rhabditida</taxon>
        <taxon>Tylenchina</taxon>
        <taxon>Tylenchomorpha</taxon>
        <taxon>Sphaerularioidea</taxon>
        <taxon>Anguinidae</taxon>
        <taxon>Anguininae</taxon>
        <taxon>Ditylenchus</taxon>
    </lineage>
</organism>
<reference evidence="2" key="1">
    <citation type="submission" date="2022-11" db="UniProtKB">
        <authorList>
            <consortium name="WormBaseParasite"/>
        </authorList>
    </citation>
    <scope>IDENTIFICATION</scope>
</reference>
<protein>
    <submittedName>
        <fullName evidence="2">Uncharacterized protein</fullName>
    </submittedName>
</protein>
<dbReference type="Proteomes" id="UP000887574">
    <property type="component" value="Unplaced"/>
</dbReference>
<evidence type="ECO:0000313" key="1">
    <source>
        <dbReference type="Proteomes" id="UP000887574"/>
    </source>
</evidence>
<accession>A0A915DSM6</accession>
<evidence type="ECO:0000313" key="2">
    <source>
        <dbReference type="WBParaSite" id="jg23231"/>
    </source>
</evidence>
<name>A0A915DSM6_9BILA</name>
<sequence>MSMDMIYAAVEILQAPQPSEPTSRSSHQFTSKICQLSYLWKGQRLRVTMHYPDLPAELLQSFAKAQMLIIQLNLDSPVIYTSKNEWCNEWHVNKVEDSSRQLLHGFPLLIIHSYNSVPN</sequence>
<keyword evidence="1" id="KW-1185">Reference proteome</keyword>
<dbReference type="WBParaSite" id="jg23231">
    <property type="protein sequence ID" value="jg23231"/>
    <property type="gene ID" value="jg23231"/>
</dbReference>